<evidence type="ECO:0008006" key="4">
    <source>
        <dbReference type="Google" id="ProtNLM"/>
    </source>
</evidence>
<protein>
    <recommendedName>
        <fullName evidence="4">Heme-binding HmuY-like protein</fullName>
    </recommendedName>
</protein>
<dbReference type="InterPro" id="IPR025921">
    <property type="entry name" value="HmuY"/>
</dbReference>
<gene>
    <name evidence="2" type="ORF">HDE69_001123</name>
</gene>
<evidence type="ECO:0000256" key="1">
    <source>
        <dbReference type="SAM" id="SignalP"/>
    </source>
</evidence>
<dbReference type="Pfam" id="PF14064">
    <property type="entry name" value="HmuY"/>
    <property type="match status" value="1"/>
</dbReference>
<dbReference type="EMBL" id="JACHCF010000002">
    <property type="protein sequence ID" value="MBB5620085.1"/>
    <property type="molecule type" value="Genomic_DNA"/>
</dbReference>
<dbReference type="PROSITE" id="PS51257">
    <property type="entry name" value="PROKAR_LIPOPROTEIN"/>
    <property type="match status" value="1"/>
</dbReference>
<dbReference type="Proteomes" id="UP000537718">
    <property type="component" value="Unassembled WGS sequence"/>
</dbReference>
<evidence type="ECO:0000313" key="3">
    <source>
        <dbReference type="Proteomes" id="UP000537718"/>
    </source>
</evidence>
<dbReference type="CDD" id="cd12105">
    <property type="entry name" value="HmuY"/>
    <property type="match status" value="1"/>
</dbReference>
<keyword evidence="1" id="KW-0732">Signal</keyword>
<evidence type="ECO:0000313" key="2">
    <source>
        <dbReference type="EMBL" id="MBB5620085.1"/>
    </source>
</evidence>
<feature type="chain" id="PRO_5030994576" description="Heme-binding HmuY-like protein" evidence="1">
    <location>
        <begin position="26"/>
        <end position="248"/>
    </location>
</feature>
<organism evidence="2 3">
    <name type="scientific">Pedobacter cryoconitis</name>
    <dbReference type="NCBI Taxonomy" id="188932"/>
    <lineage>
        <taxon>Bacteria</taxon>
        <taxon>Pseudomonadati</taxon>
        <taxon>Bacteroidota</taxon>
        <taxon>Sphingobacteriia</taxon>
        <taxon>Sphingobacteriales</taxon>
        <taxon>Sphingobacteriaceae</taxon>
        <taxon>Pedobacter</taxon>
    </lineage>
</organism>
<feature type="signal peptide" evidence="1">
    <location>
        <begin position="1"/>
        <end position="25"/>
    </location>
</feature>
<dbReference type="AlphaFoldDB" id="A0A7W8YRC7"/>
<name>A0A7W8YRC7_9SPHI</name>
<reference evidence="2 3" key="1">
    <citation type="submission" date="2020-08" db="EMBL/GenBank/DDBJ databases">
        <title>Genomic Encyclopedia of Type Strains, Phase IV (KMG-V): Genome sequencing to study the core and pangenomes of soil and plant-associated prokaryotes.</title>
        <authorList>
            <person name="Whitman W."/>
        </authorList>
    </citation>
    <scope>NUCLEOTIDE SEQUENCE [LARGE SCALE GENOMIC DNA]</scope>
    <source>
        <strain evidence="2 3">MP7CTX6</strain>
    </source>
</reference>
<proteinExistence type="predicted"/>
<dbReference type="RefSeq" id="WP_183866123.1">
    <property type="nucleotide sequence ID" value="NZ_JACHCF010000002.1"/>
</dbReference>
<sequence>MKHTIRPLLILPVLALFLITSCAKSSDPNPVDPGKPVDPPVSGSVPFYKLQRVENFAAPTDDANPTAPQPTIYFSLENKQATAANLAQTTRWDVAFSGLYNSFMSGNNGKDANNFGNGGAGAGGILILDKPFDQVTEIPADAQFRTGKSLIGTDDSGDFGEGMGWYQYDFAGTKRGDGSYEKQHVAYALPEKRTLVVRTGNGNYAKIKMISCYKDAFTVDKWLRSTPHMFFTFEYVLVPKGSTKFEIK</sequence>
<accession>A0A7W8YRC7</accession>
<comment type="caution">
    <text evidence="2">The sequence shown here is derived from an EMBL/GenBank/DDBJ whole genome shotgun (WGS) entry which is preliminary data.</text>
</comment>